<evidence type="ECO:0000259" key="1">
    <source>
        <dbReference type="PROSITE" id="PS50943"/>
    </source>
</evidence>
<dbReference type="InterPro" id="IPR010982">
    <property type="entry name" value="Lambda_DNA-bd_dom_sf"/>
</dbReference>
<name>A0A921H1F1_9STAP</name>
<dbReference type="Gene3D" id="1.10.260.40">
    <property type="entry name" value="lambda repressor-like DNA-binding domains"/>
    <property type="match status" value="1"/>
</dbReference>
<dbReference type="Pfam" id="PF08667">
    <property type="entry name" value="BetR"/>
    <property type="match status" value="1"/>
</dbReference>
<feature type="domain" description="HTH cro/C1-type" evidence="1">
    <location>
        <begin position="23"/>
        <end position="75"/>
    </location>
</feature>
<dbReference type="InterPro" id="IPR013975">
    <property type="entry name" value="Tscrpt_reg_BetR_N"/>
</dbReference>
<dbReference type="EMBL" id="DYVT01000110">
    <property type="protein sequence ID" value="HJF68537.1"/>
    <property type="molecule type" value="Genomic_DNA"/>
</dbReference>
<organism evidence="2 3">
    <name type="scientific">Staphylococcus kloosii</name>
    <dbReference type="NCBI Taxonomy" id="29384"/>
    <lineage>
        <taxon>Bacteria</taxon>
        <taxon>Bacillati</taxon>
        <taxon>Bacillota</taxon>
        <taxon>Bacilli</taxon>
        <taxon>Bacillales</taxon>
        <taxon>Staphylococcaceae</taxon>
        <taxon>Staphylococcus</taxon>
    </lineage>
</organism>
<dbReference type="RefSeq" id="WP_278675869.1">
    <property type="nucleotide sequence ID" value="NZ_DYVT01000110.1"/>
</dbReference>
<accession>A0A921H1F1</accession>
<dbReference type="AlphaFoldDB" id="A0A921H1F1"/>
<protein>
    <recommendedName>
        <fullName evidence="1">HTH cro/C1-type domain-containing protein</fullName>
    </recommendedName>
</protein>
<comment type="caution">
    <text evidence="2">The sequence shown here is derived from an EMBL/GenBank/DDBJ whole genome shotgun (WGS) entry which is preliminary data.</text>
</comment>
<dbReference type="SUPFAM" id="SSF47413">
    <property type="entry name" value="lambda repressor-like DNA-binding domains"/>
    <property type="match status" value="1"/>
</dbReference>
<dbReference type="Proteomes" id="UP000706163">
    <property type="component" value="Unassembled WGS sequence"/>
</dbReference>
<evidence type="ECO:0000313" key="3">
    <source>
        <dbReference type="Proteomes" id="UP000706163"/>
    </source>
</evidence>
<reference evidence="2" key="1">
    <citation type="journal article" date="2021" name="PeerJ">
        <title>Extensive microbial diversity within the chicken gut microbiome revealed by metagenomics and culture.</title>
        <authorList>
            <person name="Gilroy R."/>
            <person name="Ravi A."/>
            <person name="Getino M."/>
            <person name="Pursley I."/>
            <person name="Horton D.L."/>
            <person name="Alikhan N.F."/>
            <person name="Baker D."/>
            <person name="Gharbi K."/>
            <person name="Hall N."/>
            <person name="Watson M."/>
            <person name="Adriaenssens E.M."/>
            <person name="Foster-Nyarko E."/>
            <person name="Jarju S."/>
            <person name="Secka A."/>
            <person name="Antonio M."/>
            <person name="Oren A."/>
            <person name="Chaudhuri R.R."/>
            <person name="La Ragione R."/>
            <person name="Hildebrand F."/>
            <person name="Pallen M.J."/>
        </authorList>
    </citation>
    <scope>NUCLEOTIDE SEQUENCE</scope>
    <source>
        <strain evidence="2">CHK149-3286</strain>
    </source>
</reference>
<evidence type="ECO:0000313" key="2">
    <source>
        <dbReference type="EMBL" id="HJF68537.1"/>
    </source>
</evidence>
<dbReference type="CDD" id="cd00093">
    <property type="entry name" value="HTH_XRE"/>
    <property type="match status" value="1"/>
</dbReference>
<gene>
    <name evidence="2" type="ORF">K8V85_09530</name>
</gene>
<dbReference type="PROSITE" id="PS50943">
    <property type="entry name" value="HTH_CROC1"/>
    <property type="match status" value="1"/>
</dbReference>
<dbReference type="InterPro" id="IPR001387">
    <property type="entry name" value="Cro/C1-type_HTH"/>
</dbReference>
<reference evidence="2" key="2">
    <citation type="submission" date="2021-09" db="EMBL/GenBank/DDBJ databases">
        <authorList>
            <person name="Gilroy R."/>
        </authorList>
    </citation>
    <scope>NUCLEOTIDE SEQUENCE</scope>
    <source>
        <strain evidence="2">CHK149-3286</strain>
    </source>
</reference>
<sequence length="81" mass="9303">MALNEKAIGNRVEELRANTPAYYLKQKKYLTKEKLASLLYLDIEQYNERIKGKTPFSIKSISIIAELYQVSANYLLFGGVK</sequence>
<dbReference type="GO" id="GO:0003677">
    <property type="term" value="F:DNA binding"/>
    <property type="evidence" value="ECO:0007669"/>
    <property type="project" value="InterPro"/>
</dbReference>
<proteinExistence type="predicted"/>